<name>A0ABM5STW2_9BURK</name>
<proteinExistence type="predicted"/>
<reference evidence="2" key="1">
    <citation type="submission" date="2015-02" db="EMBL/GenBank/DDBJ databases">
        <title>Complete Genome Sequencing of Pandoraea vervacti NS15 sp. nov.</title>
        <authorList>
            <person name="Chan K.-G."/>
        </authorList>
    </citation>
    <scope>NUCLEOTIDE SEQUENCE [LARGE SCALE GENOMIC DNA]</scope>
    <source>
        <strain evidence="2">NS15</strain>
    </source>
</reference>
<gene>
    <name evidence="1" type="ORF">UC34_00270</name>
</gene>
<accession>A0ABM5STW2</accession>
<organism evidence="1 2">
    <name type="scientific">Pandoraea vervacti</name>
    <dbReference type="NCBI Taxonomy" id="656178"/>
    <lineage>
        <taxon>Bacteria</taxon>
        <taxon>Pseudomonadati</taxon>
        <taxon>Pseudomonadota</taxon>
        <taxon>Betaproteobacteria</taxon>
        <taxon>Burkholderiales</taxon>
        <taxon>Burkholderiaceae</taxon>
        <taxon>Pandoraea</taxon>
    </lineage>
</organism>
<evidence type="ECO:0000313" key="2">
    <source>
        <dbReference type="Proteomes" id="UP000035085"/>
    </source>
</evidence>
<dbReference type="Proteomes" id="UP000035085">
    <property type="component" value="Chromosome"/>
</dbReference>
<protein>
    <submittedName>
        <fullName evidence="1">Uncharacterized protein</fullName>
    </submittedName>
</protein>
<sequence length="90" mass="9251">MSSTGFAMAGAFAIDMAGRCPTFVSSAGIGAAACAFRDSVLGAAVCAVIAPGGRLEEIRFSMSQLLNDERAVRGLGPAMPMTATLMTQYR</sequence>
<evidence type="ECO:0000313" key="1">
    <source>
        <dbReference type="EMBL" id="AJP55846.1"/>
    </source>
</evidence>
<keyword evidence="2" id="KW-1185">Reference proteome</keyword>
<dbReference type="EMBL" id="CP010897">
    <property type="protein sequence ID" value="AJP55846.1"/>
    <property type="molecule type" value="Genomic_DNA"/>
</dbReference>